<evidence type="ECO:0000313" key="4">
    <source>
        <dbReference type="EMBL" id="GAA5027992.1"/>
    </source>
</evidence>
<dbReference type="SUPFAM" id="SSF51735">
    <property type="entry name" value="NAD(P)-binding Rossmann-fold domains"/>
    <property type="match status" value="1"/>
</dbReference>
<dbReference type="InterPro" id="IPR002347">
    <property type="entry name" value="SDR_fam"/>
</dbReference>
<dbReference type="Pfam" id="PF13561">
    <property type="entry name" value="adh_short_C2"/>
    <property type="match status" value="1"/>
</dbReference>
<name>A0ABP9JFT6_9MICO</name>
<dbReference type="InterPro" id="IPR020904">
    <property type="entry name" value="Sc_DH/Rdtase_CS"/>
</dbReference>
<dbReference type="Gene3D" id="3.40.50.720">
    <property type="entry name" value="NAD(P)-binding Rossmann-like Domain"/>
    <property type="match status" value="1"/>
</dbReference>
<evidence type="ECO:0000256" key="1">
    <source>
        <dbReference type="ARBA" id="ARBA00006484"/>
    </source>
</evidence>
<protein>
    <submittedName>
        <fullName evidence="4">Glucose 1-dehydrogenase</fullName>
    </submittedName>
</protein>
<keyword evidence="5" id="KW-1185">Reference proteome</keyword>
<dbReference type="CDD" id="cd05233">
    <property type="entry name" value="SDR_c"/>
    <property type="match status" value="1"/>
</dbReference>
<dbReference type="InterPro" id="IPR036291">
    <property type="entry name" value="NAD(P)-bd_dom_sf"/>
</dbReference>
<feature type="domain" description="Ketoreductase" evidence="3">
    <location>
        <begin position="12"/>
        <end position="198"/>
    </location>
</feature>
<organism evidence="4 5">
    <name type="scientific">Terrabacter aeriphilus</name>
    <dbReference type="NCBI Taxonomy" id="515662"/>
    <lineage>
        <taxon>Bacteria</taxon>
        <taxon>Bacillati</taxon>
        <taxon>Actinomycetota</taxon>
        <taxon>Actinomycetes</taxon>
        <taxon>Micrococcales</taxon>
        <taxon>Intrasporangiaceae</taxon>
        <taxon>Terrabacter</taxon>
    </lineage>
</organism>
<dbReference type="EMBL" id="BAABIW010000015">
    <property type="protein sequence ID" value="GAA5027992.1"/>
    <property type="molecule type" value="Genomic_DNA"/>
</dbReference>
<dbReference type="PRINTS" id="PR00080">
    <property type="entry name" value="SDRFAMILY"/>
</dbReference>
<dbReference type="PRINTS" id="PR00081">
    <property type="entry name" value="GDHRDH"/>
</dbReference>
<accession>A0ABP9JFT6</accession>
<gene>
    <name evidence="4" type="ORF">GCM10023258_23160</name>
</gene>
<dbReference type="PROSITE" id="PS00061">
    <property type="entry name" value="ADH_SHORT"/>
    <property type="match status" value="1"/>
</dbReference>
<dbReference type="PANTHER" id="PTHR24321">
    <property type="entry name" value="DEHYDROGENASES, SHORT CHAIN"/>
    <property type="match status" value="1"/>
</dbReference>
<keyword evidence="2" id="KW-0560">Oxidoreductase</keyword>
<dbReference type="Proteomes" id="UP001500427">
    <property type="component" value="Unassembled WGS sequence"/>
</dbReference>
<dbReference type="InterPro" id="IPR057326">
    <property type="entry name" value="KR_dom"/>
</dbReference>
<reference evidence="5" key="1">
    <citation type="journal article" date="2019" name="Int. J. Syst. Evol. Microbiol.">
        <title>The Global Catalogue of Microorganisms (GCM) 10K type strain sequencing project: providing services to taxonomists for standard genome sequencing and annotation.</title>
        <authorList>
            <consortium name="The Broad Institute Genomics Platform"/>
            <consortium name="The Broad Institute Genome Sequencing Center for Infectious Disease"/>
            <person name="Wu L."/>
            <person name="Ma J."/>
        </authorList>
    </citation>
    <scope>NUCLEOTIDE SEQUENCE [LARGE SCALE GENOMIC DNA]</scope>
    <source>
        <strain evidence="5">JCM 17687</strain>
    </source>
</reference>
<dbReference type="RefSeq" id="WP_345507635.1">
    <property type="nucleotide sequence ID" value="NZ_BAABIW010000015.1"/>
</dbReference>
<comment type="similarity">
    <text evidence="1">Belongs to the short-chain dehydrogenases/reductases (SDR) family.</text>
</comment>
<evidence type="ECO:0000259" key="3">
    <source>
        <dbReference type="SMART" id="SM00822"/>
    </source>
</evidence>
<sequence>MSAEPGNSFAGKVALVTGGSSGIGLATARAFLEQGASVALCGRSPERGHAAAESLRGLGDVEFFPADVTSEDAVARLMTNVLARFGRLDHAFNNAANTDAATGAGGFSDMTLAEFEGIVRASLTSVWLCLKHELPALLRNGGTVVNTSSMDAQLRMPGTGSYAAAKAGVEALTVAAAKEFAARGVRINAIRPGAIRTPMLEKNLQGTTKADRQAKLDRYHSLIALGRIGEPHEIADTVLWLSAPQSSYVTGQVITVDGAMGL</sequence>
<evidence type="ECO:0000313" key="5">
    <source>
        <dbReference type="Proteomes" id="UP001500427"/>
    </source>
</evidence>
<proteinExistence type="inferred from homology"/>
<comment type="caution">
    <text evidence="4">The sequence shown here is derived from an EMBL/GenBank/DDBJ whole genome shotgun (WGS) entry which is preliminary data.</text>
</comment>
<dbReference type="PANTHER" id="PTHR24321:SF11">
    <property type="entry name" value="BLR0893 PROTEIN"/>
    <property type="match status" value="1"/>
</dbReference>
<dbReference type="SMART" id="SM00822">
    <property type="entry name" value="PKS_KR"/>
    <property type="match status" value="1"/>
</dbReference>
<evidence type="ECO:0000256" key="2">
    <source>
        <dbReference type="ARBA" id="ARBA00023002"/>
    </source>
</evidence>